<dbReference type="Pfam" id="PF02697">
    <property type="entry name" value="VAPB_antitox"/>
    <property type="match status" value="1"/>
</dbReference>
<dbReference type="RefSeq" id="WP_015017582.1">
    <property type="nucleotide sequence ID" value="NC_018719.1"/>
</dbReference>
<evidence type="ECO:0000313" key="2">
    <source>
        <dbReference type="EMBL" id="AFU57009.1"/>
    </source>
</evidence>
<name>K0ILD1_NITGG</name>
<dbReference type="EMBL" id="CP002408">
    <property type="protein sequence ID" value="AFU57009.1"/>
    <property type="molecule type" value="Genomic_DNA"/>
</dbReference>
<dbReference type="OrthoDB" id="9187at2157"/>
<accession>K0ILD1</accession>
<evidence type="ECO:0008006" key="4">
    <source>
        <dbReference type="Google" id="ProtNLM"/>
    </source>
</evidence>
<dbReference type="InParanoid" id="K0ILD1"/>
<dbReference type="AlphaFoldDB" id="K0ILD1"/>
<evidence type="ECO:0000313" key="3">
    <source>
        <dbReference type="Proteomes" id="UP000008037"/>
    </source>
</evidence>
<dbReference type="Proteomes" id="UP000008037">
    <property type="component" value="Chromosome"/>
</dbReference>
<dbReference type="GeneID" id="13796235"/>
<proteinExistence type="predicted"/>
<dbReference type="STRING" id="1237085.Ngar_c00590"/>
<reference evidence="2 3" key="1">
    <citation type="journal article" date="2012" name="Environ. Microbiol.">
        <title>The genome of the ammonia-oxidizing Candidatus Nitrososphaera gargensis: insights into metabolic versatility and environmental adaptations.</title>
        <authorList>
            <person name="Spang A."/>
            <person name="Poehlein A."/>
            <person name="Offre P."/>
            <person name="Zumbragel S."/>
            <person name="Haider S."/>
            <person name="Rychlik N."/>
            <person name="Nowka B."/>
            <person name="Schmeisser C."/>
            <person name="Lebedeva E.V."/>
            <person name="Rattei T."/>
            <person name="Bohm C."/>
            <person name="Schmid M."/>
            <person name="Galushko A."/>
            <person name="Hatzenpichler R."/>
            <person name="Weinmaier T."/>
            <person name="Daniel R."/>
            <person name="Schleper C."/>
            <person name="Spieck E."/>
            <person name="Streit W."/>
            <person name="Wagner M."/>
        </authorList>
    </citation>
    <scope>NUCLEOTIDE SEQUENCE [LARGE SCALE GENOMIC DNA]</scope>
    <source>
        <strain evidence="3">Ga9.2</strain>
    </source>
</reference>
<keyword evidence="3" id="KW-1185">Reference proteome</keyword>
<dbReference type="BioCyc" id="CNIT1237085:G1324-59-MONOMER"/>
<dbReference type="InterPro" id="IPR003847">
    <property type="entry name" value="Put_antitoxin"/>
</dbReference>
<keyword evidence="1" id="KW-1277">Toxin-antitoxin system</keyword>
<dbReference type="HOGENOM" id="CLU_170073_1_1_2"/>
<protein>
    <recommendedName>
        <fullName evidence="4">Antitoxin</fullName>
    </recommendedName>
</protein>
<dbReference type="KEGG" id="nga:Ngar_c00590"/>
<sequence length="79" mass="9231">MLATHSITITEEAYKALKRKKKETESFTDVILRLTGEGNIRQFRELLESKDFPDRELADNIEKASKEFGENFKLRNVEL</sequence>
<evidence type="ECO:0000256" key="1">
    <source>
        <dbReference type="ARBA" id="ARBA00022649"/>
    </source>
</evidence>
<gene>
    <name evidence="2" type="ordered locus">Ngar_c00590</name>
</gene>
<organism evidence="2 3">
    <name type="scientific">Nitrososphaera gargensis (strain Ga9.2)</name>
    <dbReference type="NCBI Taxonomy" id="1237085"/>
    <lineage>
        <taxon>Archaea</taxon>
        <taxon>Nitrososphaerota</taxon>
        <taxon>Nitrososphaeria</taxon>
        <taxon>Nitrososphaerales</taxon>
        <taxon>Nitrososphaeraceae</taxon>
        <taxon>Nitrososphaera</taxon>
    </lineage>
</organism>